<dbReference type="RefSeq" id="WP_164526498.1">
    <property type="nucleotide sequence ID" value="NZ_CP047344.1"/>
</dbReference>
<name>A0A6G6SJW2_PROVU</name>
<proteinExistence type="predicted"/>
<organism evidence="1 2">
    <name type="scientific">Proteus vulgaris</name>
    <dbReference type="NCBI Taxonomy" id="585"/>
    <lineage>
        <taxon>Bacteria</taxon>
        <taxon>Pseudomonadati</taxon>
        <taxon>Pseudomonadota</taxon>
        <taxon>Gammaproteobacteria</taxon>
        <taxon>Enterobacterales</taxon>
        <taxon>Morganellaceae</taxon>
        <taxon>Proteus</taxon>
    </lineage>
</organism>
<gene>
    <name evidence="1" type="ORF">GTH24_13365</name>
</gene>
<reference evidence="1 2" key="1">
    <citation type="submission" date="2020-01" db="EMBL/GenBank/DDBJ databases">
        <title>The genomic epidemiology of tigecycline resistance gene tet(X) variants in a swine farm in China.</title>
        <authorList>
            <person name="Peng K."/>
            <person name="Li R."/>
        </authorList>
    </citation>
    <scope>NUCLEOTIDE SEQUENCE [LARGE SCALE GENOMIC DNA]</scope>
    <source>
        <strain evidence="1 2">ZN3</strain>
    </source>
</reference>
<evidence type="ECO:0000313" key="1">
    <source>
        <dbReference type="EMBL" id="QIF94822.1"/>
    </source>
</evidence>
<dbReference type="EMBL" id="CP047344">
    <property type="protein sequence ID" value="QIF94822.1"/>
    <property type="molecule type" value="Genomic_DNA"/>
</dbReference>
<dbReference type="Proteomes" id="UP000503287">
    <property type="component" value="Chromosome"/>
</dbReference>
<protein>
    <submittedName>
        <fullName evidence="1">Uncharacterized protein</fullName>
    </submittedName>
</protein>
<sequence length="119" mass="13675">MKTSELIKKLQEIDKTVPFDADIVTGDDWLPCGVENVYHAPPNTYIQFNSYDTDEMWENLQENNRRTSIIELSARANAIDDVVKMIESTPSITVLDIIKELNIRSKQMLEMANLLKDTK</sequence>
<evidence type="ECO:0000313" key="2">
    <source>
        <dbReference type="Proteomes" id="UP000503287"/>
    </source>
</evidence>
<keyword evidence="2" id="KW-1185">Reference proteome</keyword>
<accession>A0A6G6SJW2</accession>
<dbReference type="AlphaFoldDB" id="A0A6G6SJW2"/>